<name>A0A1C3UFJ3_9HYPH</name>
<evidence type="ECO:0000259" key="1">
    <source>
        <dbReference type="SMART" id="SM00953"/>
    </source>
</evidence>
<dbReference type="STRING" id="52131.GA0061100_10271"/>
<reference evidence="3" key="1">
    <citation type="submission" date="2016-08" db="EMBL/GenBank/DDBJ databases">
        <authorList>
            <person name="Varghese N."/>
            <person name="Submissions Spin"/>
        </authorList>
    </citation>
    <scope>NUCLEOTIDE SEQUENCE [LARGE SCALE GENOMIC DNA]</scope>
    <source>
        <strain evidence="3">CCBAU 57015</strain>
    </source>
</reference>
<dbReference type="SMART" id="SM00953">
    <property type="entry name" value="RES"/>
    <property type="match status" value="1"/>
</dbReference>
<accession>A0A1C3UFJ3</accession>
<organism evidence="2 3">
    <name type="scientific">Rhizobium hainanense</name>
    <dbReference type="NCBI Taxonomy" id="52131"/>
    <lineage>
        <taxon>Bacteria</taxon>
        <taxon>Pseudomonadati</taxon>
        <taxon>Pseudomonadota</taxon>
        <taxon>Alphaproteobacteria</taxon>
        <taxon>Hyphomicrobiales</taxon>
        <taxon>Rhizobiaceae</taxon>
        <taxon>Rhizobium/Agrobacterium group</taxon>
        <taxon>Rhizobium</taxon>
    </lineage>
</organism>
<dbReference type="InterPro" id="IPR014914">
    <property type="entry name" value="RES_dom"/>
</dbReference>
<gene>
    <name evidence="2" type="ORF">GA0061100_10271</name>
</gene>
<evidence type="ECO:0000313" key="2">
    <source>
        <dbReference type="EMBL" id="SCB14218.1"/>
    </source>
</evidence>
<dbReference type="RefSeq" id="WP_075851993.1">
    <property type="nucleotide sequence ID" value="NZ_FMAC01000002.1"/>
</dbReference>
<keyword evidence="3" id="KW-1185">Reference proteome</keyword>
<protein>
    <submittedName>
        <fullName evidence="2">RES domain-containing protein</fullName>
    </submittedName>
</protein>
<sequence>MSLPIWTPAALSSETRAISGQYWRLVESQHQVSTLKLVDTLEEQALLESVLEESKPVLPPECTGLDYLLATPFRYGAIYPHGSRFRRAGRTLGVFYASEQVETALAEMSFYRLLFFRDSPDTPLPTNAAEYTAFAAAIATKAAIDLTAPPLNRDRQLWTDPVDYEACQSLAEAARTGGIEAILYHSVRDPRGGRNIALLTAKAFSAREPIERQTWRIRLSRVGVQALCEFPRRRIGFERQDFDGDPRLSEQGFKAE</sequence>
<dbReference type="EMBL" id="FMAC01000002">
    <property type="protein sequence ID" value="SCB14218.1"/>
    <property type="molecule type" value="Genomic_DNA"/>
</dbReference>
<dbReference type="OrthoDB" id="7300555at2"/>
<evidence type="ECO:0000313" key="3">
    <source>
        <dbReference type="Proteomes" id="UP000186228"/>
    </source>
</evidence>
<dbReference type="Proteomes" id="UP000186228">
    <property type="component" value="Unassembled WGS sequence"/>
</dbReference>
<dbReference type="AlphaFoldDB" id="A0A1C3UFJ3"/>
<proteinExistence type="predicted"/>
<feature type="domain" description="RES" evidence="1">
    <location>
        <begin position="72"/>
        <end position="210"/>
    </location>
</feature>
<dbReference type="Pfam" id="PF08808">
    <property type="entry name" value="RES"/>
    <property type="match status" value="1"/>
</dbReference>